<reference evidence="2" key="1">
    <citation type="journal article" date="2020" name="Stud. Mycol.">
        <title>101 Dothideomycetes genomes: a test case for predicting lifestyles and emergence of pathogens.</title>
        <authorList>
            <person name="Haridas S."/>
            <person name="Albert R."/>
            <person name="Binder M."/>
            <person name="Bloem J."/>
            <person name="Labutti K."/>
            <person name="Salamov A."/>
            <person name="Andreopoulos B."/>
            <person name="Baker S."/>
            <person name="Barry K."/>
            <person name="Bills G."/>
            <person name="Bluhm B."/>
            <person name="Cannon C."/>
            <person name="Castanera R."/>
            <person name="Culley D."/>
            <person name="Daum C."/>
            <person name="Ezra D."/>
            <person name="Gonzalez J."/>
            <person name="Henrissat B."/>
            <person name="Kuo A."/>
            <person name="Liang C."/>
            <person name="Lipzen A."/>
            <person name="Lutzoni F."/>
            <person name="Magnuson J."/>
            <person name="Mondo S."/>
            <person name="Nolan M."/>
            <person name="Ohm R."/>
            <person name="Pangilinan J."/>
            <person name="Park H.-J."/>
            <person name="Ramirez L."/>
            <person name="Alfaro M."/>
            <person name="Sun H."/>
            <person name="Tritt A."/>
            <person name="Yoshinaga Y."/>
            <person name="Zwiers L.-H."/>
            <person name="Turgeon B."/>
            <person name="Goodwin S."/>
            <person name="Spatafora J."/>
            <person name="Crous P."/>
            <person name="Grigoriev I."/>
        </authorList>
    </citation>
    <scope>NUCLEOTIDE SEQUENCE</scope>
    <source>
        <strain evidence="2">CBS 269.34</strain>
    </source>
</reference>
<evidence type="ECO:0000256" key="1">
    <source>
        <dbReference type="SAM" id="MobiDB-lite"/>
    </source>
</evidence>
<feature type="region of interest" description="Disordered" evidence="1">
    <location>
        <begin position="673"/>
        <end position="723"/>
    </location>
</feature>
<organism evidence="2 3">
    <name type="scientific">Lophium mytilinum</name>
    <dbReference type="NCBI Taxonomy" id="390894"/>
    <lineage>
        <taxon>Eukaryota</taxon>
        <taxon>Fungi</taxon>
        <taxon>Dikarya</taxon>
        <taxon>Ascomycota</taxon>
        <taxon>Pezizomycotina</taxon>
        <taxon>Dothideomycetes</taxon>
        <taxon>Pleosporomycetidae</taxon>
        <taxon>Mytilinidiales</taxon>
        <taxon>Mytilinidiaceae</taxon>
        <taxon>Lophium</taxon>
    </lineage>
</organism>
<dbReference type="OrthoDB" id="194139at2759"/>
<feature type="compositionally biased region" description="Polar residues" evidence="1">
    <location>
        <begin position="938"/>
        <end position="947"/>
    </location>
</feature>
<feature type="region of interest" description="Disordered" evidence="1">
    <location>
        <begin position="1031"/>
        <end position="1070"/>
    </location>
</feature>
<sequence length="1281" mass="139816">MLARASSDAGARLRRSKSTNSVTRLPPPLPESLDPDVAQKHALAAATTAYARAHELEVAERARSRASTRASTLSRTKSNASRHSEGRHFPARESSLRFCQSPKGGYISAFPRHSIAGPDAKLPRIASVTPAGTPSAHPTPAGTPSAQPTLSLDEIARPATQFATHRNSLAEPTNTIRKARSMYYASSVQTGSPVPRPPAKYLITPPPASAVPEQRRSFLADLGISSSASAVPPRLPATISGDETIDKVRDKYLQDFQKRQLRQRPSFILGPFKNKKRQEKEKGGLSSITSRSVGSVVYDNIPPVAMTSVEDVTLIADPQKEKRSFSNTLKSKFKRVFRRTSIIPTTLPVQQIDASRDYFSTCVSPPPLGGDGSFDDTCTPDHTSLNYTHTQGSSLDILESSARPGSRASSIVSNFSASRVTSWNSSSVGNSANKRLSVIHEAKGSIASEAAMLPPSPTRRPPPVPALSSLRDLVQMDDVAEEFPTPMDPGRVFSALMKESGDRNGLREGEEDSEMEDENNSMCKGSNHSTSVTLTNQSRISGLSKATKGTIRTVTPDPLDGPAVPGRTTSVRGAVRIPRERSSSRSPIREESSPNSDDPLDESYDDPKPRRNRLQRPPPHAMIPTADQIASRVEKSKSRWKTPLEDDKEHFPFFPKSTRRTYTVSTFARKTFPFRHSNKHPTPSPKQDVEQEENFTLTPLNPRDLLSPLSPSVYSQASDDRSLRMNDSAVSLAKSEADHRGTAVIINSGAVKSYTLGTPQARPRAVNASARSSKDWKNWLTKEVAELELLPQEDITIQDRYTNPGHRREHADILDVPDFSIGGPGNGTHTLLSPATRQRRPTMGESSESGPSRPASGEHSSTQTGQRRGTPGEGSSSRASNNFPSSTGQQRPVRPTLDERPSSRMNERFPFIETGRKTSSQSSNSRTNASRRSPEADTPSSRATPTPDSRVYTRYDPPPSDADARYGPKTRVTDDGKDEKEESEKENALQRLSAKSLCIPPRGISRPQSLQPLRPCVWNRSHSSLAHYTTTAEEKNYRHSMPPVTPPLPRARPHLKSSSVSSRPKSAFDLRGKYSPTRTFVFPPGAPSEHVARSTAHAISHVRRKPITGRALEGETLKAILAGPYSSPSPSMMPPSPISKLWLTRDLNASPSQSSLRYEPPPSPERARLMEDDEREGSVRSVGSVLECPGTPTAGQRLAEKFLRARTVGVEGLKSDAIRTERRDLEGSLPEPVRSEGEPLGGFNMKKVETGVIGNEGTGVEVIDNEHIQTDDGRDMTPALL</sequence>
<feature type="compositionally biased region" description="Polar residues" evidence="1">
    <location>
        <begin position="523"/>
        <end position="541"/>
    </location>
</feature>
<proteinExistence type="predicted"/>
<feature type="compositionally biased region" description="Low complexity" evidence="1">
    <location>
        <begin position="917"/>
        <end position="931"/>
    </location>
</feature>
<feature type="compositionally biased region" description="Low complexity" evidence="1">
    <location>
        <begin position="31"/>
        <end position="40"/>
    </location>
</feature>
<evidence type="ECO:0000313" key="2">
    <source>
        <dbReference type="EMBL" id="KAF2492697.1"/>
    </source>
</evidence>
<feature type="compositionally biased region" description="Low complexity" evidence="1">
    <location>
        <begin position="65"/>
        <end position="78"/>
    </location>
</feature>
<feature type="region of interest" description="Disordered" evidence="1">
    <location>
        <begin position="1224"/>
        <end position="1245"/>
    </location>
</feature>
<feature type="compositionally biased region" description="Basic and acidic residues" evidence="1">
    <location>
        <begin position="896"/>
        <end position="907"/>
    </location>
</feature>
<feature type="compositionally biased region" description="Polar residues" evidence="1">
    <location>
        <begin position="858"/>
        <end position="867"/>
    </location>
</feature>
<feature type="compositionally biased region" description="Basic and acidic residues" evidence="1">
    <location>
        <begin position="577"/>
        <end position="592"/>
    </location>
</feature>
<feature type="region of interest" description="Disordered" evidence="1">
    <location>
        <begin position="816"/>
        <end position="994"/>
    </location>
</feature>
<feature type="region of interest" description="Disordered" evidence="1">
    <location>
        <begin position="1150"/>
        <end position="1192"/>
    </location>
</feature>
<evidence type="ECO:0000313" key="3">
    <source>
        <dbReference type="Proteomes" id="UP000799750"/>
    </source>
</evidence>
<feature type="region of interest" description="Disordered" evidence="1">
    <location>
        <begin position="127"/>
        <end position="146"/>
    </location>
</feature>
<protein>
    <submittedName>
        <fullName evidence="2">Uncharacterized protein</fullName>
    </submittedName>
</protein>
<feature type="compositionally biased region" description="Basic and acidic residues" evidence="1">
    <location>
        <begin position="632"/>
        <end position="651"/>
    </location>
</feature>
<feature type="compositionally biased region" description="Basic and acidic residues" evidence="1">
    <location>
        <begin position="962"/>
        <end position="988"/>
    </location>
</feature>
<feature type="region of interest" description="Disordered" evidence="1">
    <location>
        <begin position="60"/>
        <end position="94"/>
    </location>
</feature>
<feature type="compositionally biased region" description="Polar residues" evidence="1">
    <location>
        <begin position="827"/>
        <end position="836"/>
    </location>
</feature>
<accession>A0A6A6QP59</accession>
<gene>
    <name evidence="2" type="ORF">BU16DRAFT_620042</name>
</gene>
<feature type="region of interest" description="Disordered" evidence="1">
    <location>
        <begin position="1"/>
        <end position="40"/>
    </location>
</feature>
<feature type="compositionally biased region" description="Low complexity" evidence="1">
    <location>
        <begin position="875"/>
        <end position="886"/>
    </location>
</feature>
<dbReference type="EMBL" id="MU004193">
    <property type="protein sequence ID" value="KAF2492697.1"/>
    <property type="molecule type" value="Genomic_DNA"/>
</dbReference>
<feature type="region of interest" description="Disordered" evidence="1">
    <location>
        <begin position="500"/>
        <end position="653"/>
    </location>
</feature>
<feature type="compositionally biased region" description="Acidic residues" evidence="1">
    <location>
        <begin position="509"/>
        <end position="519"/>
    </location>
</feature>
<feature type="compositionally biased region" description="Basic and acidic residues" evidence="1">
    <location>
        <begin position="82"/>
        <end position="94"/>
    </location>
</feature>
<dbReference type="Proteomes" id="UP000799750">
    <property type="component" value="Unassembled WGS sequence"/>
</dbReference>
<name>A0A6A6QP59_9PEZI</name>
<keyword evidence="3" id="KW-1185">Reference proteome</keyword>